<dbReference type="KEGG" id="aagg:ETAA8_03840"/>
<name>A0A517Y4Z7_9BACT</name>
<dbReference type="AlphaFoldDB" id="A0A517Y4Z7"/>
<dbReference type="EMBL" id="CP036274">
    <property type="protein sequence ID" value="QDU25319.1"/>
    <property type="molecule type" value="Genomic_DNA"/>
</dbReference>
<sequence>MTARSRGRENQPGTKDWLSRLHRKKLQRRIKKPWSERVTRVWNDLETGGYWATGGENLIFSTSLTICPSRISPETAVIASITCS</sequence>
<dbReference type="Proteomes" id="UP000315017">
    <property type="component" value="Chromosome"/>
</dbReference>
<gene>
    <name evidence="1" type="ORF">ETAA8_03840</name>
</gene>
<evidence type="ECO:0000313" key="1">
    <source>
        <dbReference type="EMBL" id="QDU25319.1"/>
    </source>
</evidence>
<protein>
    <submittedName>
        <fullName evidence="1">Uncharacterized protein</fullName>
    </submittedName>
</protein>
<evidence type="ECO:0000313" key="2">
    <source>
        <dbReference type="Proteomes" id="UP000315017"/>
    </source>
</evidence>
<proteinExistence type="predicted"/>
<accession>A0A517Y4Z7</accession>
<reference evidence="1 2" key="1">
    <citation type="submission" date="2019-02" db="EMBL/GenBank/DDBJ databases">
        <title>Deep-cultivation of Planctomycetes and their phenomic and genomic characterization uncovers novel biology.</title>
        <authorList>
            <person name="Wiegand S."/>
            <person name="Jogler M."/>
            <person name="Boedeker C."/>
            <person name="Pinto D."/>
            <person name="Vollmers J."/>
            <person name="Rivas-Marin E."/>
            <person name="Kohn T."/>
            <person name="Peeters S.H."/>
            <person name="Heuer A."/>
            <person name="Rast P."/>
            <person name="Oberbeckmann S."/>
            <person name="Bunk B."/>
            <person name="Jeske O."/>
            <person name="Meyerdierks A."/>
            <person name="Storesund J.E."/>
            <person name="Kallscheuer N."/>
            <person name="Luecker S."/>
            <person name="Lage O.M."/>
            <person name="Pohl T."/>
            <person name="Merkel B.J."/>
            <person name="Hornburger P."/>
            <person name="Mueller R.-W."/>
            <person name="Bruemmer F."/>
            <person name="Labrenz M."/>
            <person name="Spormann A.M."/>
            <person name="Op den Camp H."/>
            <person name="Overmann J."/>
            <person name="Amann R."/>
            <person name="Jetten M.S.M."/>
            <person name="Mascher T."/>
            <person name="Medema M.H."/>
            <person name="Devos D.P."/>
            <person name="Kaster A.-K."/>
            <person name="Ovreas L."/>
            <person name="Rohde M."/>
            <person name="Galperin M.Y."/>
            <person name="Jogler C."/>
        </authorList>
    </citation>
    <scope>NUCLEOTIDE SEQUENCE [LARGE SCALE GENOMIC DNA]</scope>
    <source>
        <strain evidence="1 2">ETA_A8</strain>
    </source>
</reference>
<keyword evidence="2" id="KW-1185">Reference proteome</keyword>
<organism evidence="1 2">
    <name type="scientific">Anatilimnocola aggregata</name>
    <dbReference type="NCBI Taxonomy" id="2528021"/>
    <lineage>
        <taxon>Bacteria</taxon>
        <taxon>Pseudomonadati</taxon>
        <taxon>Planctomycetota</taxon>
        <taxon>Planctomycetia</taxon>
        <taxon>Pirellulales</taxon>
        <taxon>Pirellulaceae</taxon>
        <taxon>Anatilimnocola</taxon>
    </lineage>
</organism>